<comment type="caution">
    <text evidence="1">The sequence shown here is derived from an EMBL/GenBank/DDBJ whole genome shotgun (WGS) entry which is preliminary data.</text>
</comment>
<protein>
    <submittedName>
        <fullName evidence="1">Uncharacterized protein</fullName>
    </submittedName>
</protein>
<sequence length="49" mass="5916">MALINPHKTISIKTVLVLNKIKIKKFKKYIYKRHYPTYPFSPLTIFKHN</sequence>
<gene>
    <name evidence="1" type="ORF">HanXRQr2_Chr05g0202661</name>
</gene>
<keyword evidence="2" id="KW-1185">Reference proteome</keyword>
<reference evidence="1" key="1">
    <citation type="journal article" date="2017" name="Nature">
        <title>The sunflower genome provides insights into oil metabolism, flowering and Asterid evolution.</title>
        <authorList>
            <person name="Badouin H."/>
            <person name="Gouzy J."/>
            <person name="Grassa C.J."/>
            <person name="Murat F."/>
            <person name="Staton S.E."/>
            <person name="Cottret L."/>
            <person name="Lelandais-Briere C."/>
            <person name="Owens G.L."/>
            <person name="Carrere S."/>
            <person name="Mayjonade B."/>
            <person name="Legrand L."/>
            <person name="Gill N."/>
            <person name="Kane N.C."/>
            <person name="Bowers J.E."/>
            <person name="Hubner S."/>
            <person name="Bellec A."/>
            <person name="Berard A."/>
            <person name="Berges H."/>
            <person name="Blanchet N."/>
            <person name="Boniface M.C."/>
            <person name="Brunel D."/>
            <person name="Catrice O."/>
            <person name="Chaidir N."/>
            <person name="Claudel C."/>
            <person name="Donnadieu C."/>
            <person name="Faraut T."/>
            <person name="Fievet G."/>
            <person name="Helmstetter N."/>
            <person name="King M."/>
            <person name="Knapp S.J."/>
            <person name="Lai Z."/>
            <person name="Le Paslier M.C."/>
            <person name="Lippi Y."/>
            <person name="Lorenzon L."/>
            <person name="Mandel J.R."/>
            <person name="Marage G."/>
            <person name="Marchand G."/>
            <person name="Marquand E."/>
            <person name="Bret-Mestries E."/>
            <person name="Morien E."/>
            <person name="Nambeesan S."/>
            <person name="Nguyen T."/>
            <person name="Pegot-Espagnet P."/>
            <person name="Pouilly N."/>
            <person name="Raftis F."/>
            <person name="Sallet E."/>
            <person name="Schiex T."/>
            <person name="Thomas J."/>
            <person name="Vandecasteele C."/>
            <person name="Vares D."/>
            <person name="Vear F."/>
            <person name="Vautrin S."/>
            <person name="Crespi M."/>
            <person name="Mangin B."/>
            <person name="Burke J.M."/>
            <person name="Salse J."/>
            <person name="Munos S."/>
            <person name="Vincourt P."/>
            <person name="Rieseberg L.H."/>
            <person name="Langlade N.B."/>
        </authorList>
    </citation>
    <scope>NUCLEOTIDE SEQUENCE</scope>
    <source>
        <tissue evidence="1">Leaves</tissue>
    </source>
</reference>
<dbReference type="Gramene" id="mRNA:HanXRQr2_Chr05g0202661">
    <property type="protein sequence ID" value="CDS:HanXRQr2_Chr05g0202661.1"/>
    <property type="gene ID" value="HanXRQr2_Chr05g0202661"/>
</dbReference>
<dbReference type="Proteomes" id="UP000215914">
    <property type="component" value="Unassembled WGS sequence"/>
</dbReference>
<organism evidence="1 2">
    <name type="scientific">Helianthus annuus</name>
    <name type="common">Common sunflower</name>
    <dbReference type="NCBI Taxonomy" id="4232"/>
    <lineage>
        <taxon>Eukaryota</taxon>
        <taxon>Viridiplantae</taxon>
        <taxon>Streptophyta</taxon>
        <taxon>Embryophyta</taxon>
        <taxon>Tracheophyta</taxon>
        <taxon>Spermatophyta</taxon>
        <taxon>Magnoliopsida</taxon>
        <taxon>eudicotyledons</taxon>
        <taxon>Gunneridae</taxon>
        <taxon>Pentapetalae</taxon>
        <taxon>asterids</taxon>
        <taxon>campanulids</taxon>
        <taxon>Asterales</taxon>
        <taxon>Asteraceae</taxon>
        <taxon>Asteroideae</taxon>
        <taxon>Heliantheae alliance</taxon>
        <taxon>Heliantheae</taxon>
        <taxon>Helianthus</taxon>
    </lineage>
</organism>
<name>A0A9K3NLL5_HELAN</name>
<reference evidence="1" key="2">
    <citation type="submission" date="2020-06" db="EMBL/GenBank/DDBJ databases">
        <title>Helianthus annuus Genome sequencing and assembly Release 2.</title>
        <authorList>
            <person name="Gouzy J."/>
            <person name="Langlade N."/>
            <person name="Munos S."/>
        </authorList>
    </citation>
    <scope>NUCLEOTIDE SEQUENCE</scope>
    <source>
        <tissue evidence="1">Leaves</tissue>
    </source>
</reference>
<evidence type="ECO:0000313" key="2">
    <source>
        <dbReference type="Proteomes" id="UP000215914"/>
    </source>
</evidence>
<evidence type="ECO:0000313" key="1">
    <source>
        <dbReference type="EMBL" id="KAF5804906.1"/>
    </source>
</evidence>
<dbReference type="AlphaFoldDB" id="A0A9K3NLL5"/>
<proteinExistence type="predicted"/>
<dbReference type="EMBL" id="MNCJ02000320">
    <property type="protein sequence ID" value="KAF5804906.1"/>
    <property type="molecule type" value="Genomic_DNA"/>
</dbReference>
<accession>A0A9K3NLL5</accession>